<feature type="domain" description="Shikimate dehydrogenase substrate binding N-terminal" evidence="4">
    <location>
        <begin position="30"/>
        <end position="117"/>
    </location>
</feature>
<reference evidence="6" key="2">
    <citation type="submission" date="2020-09" db="EMBL/GenBank/DDBJ databases">
        <authorList>
            <person name="Sun Q."/>
            <person name="Zhou Y."/>
        </authorList>
    </citation>
    <scope>NUCLEOTIDE SEQUENCE</scope>
    <source>
        <strain evidence="6">CGMCC 1.15082</strain>
    </source>
</reference>
<dbReference type="GO" id="GO:0005829">
    <property type="term" value="C:cytosol"/>
    <property type="evidence" value="ECO:0007669"/>
    <property type="project" value="TreeGrafter"/>
</dbReference>
<feature type="domain" description="SDH C-terminal" evidence="5">
    <location>
        <begin position="269"/>
        <end position="294"/>
    </location>
</feature>
<gene>
    <name evidence="6" type="primary">aroE</name>
    <name evidence="6" type="ORF">GCM10011491_45410</name>
</gene>
<keyword evidence="3" id="KW-0028">Amino-acid biosynthesis</keyword>
<name>A0A916SRD7_9HYPH</name>
<keyword evidence="7" id="KW-1185">Reference proteome</keyword>
<evidence type="ECO:0000256" key="3">
    <source>
        <dbReference type="ARBA" id="ARBA00023141"/>
    </source>
</evidence>
<dbReference type="Pfam" id="PF08501">
    <property type="entry name" value="Shikimate_dh_N"/>
    <property type="match status" value="1"/>
</dbReference>
<dbReference type="Gene3D" id="3.40.50.10860">
    <property type="entry name" value="Leucine Dehydrogenase, chain A, domain 1"/>
    <property type="match status" value="1"/>
</dbReference>
<sequence length="302" mass="32051">MVDIVQSIAVSLGKLVAERRQSGSDILVGLVGRSIQLSRTPMMHEREAERLGFRSTYILIDFDRLHLTDDDLPACIAAARKLGFNGLNVTHPFKQRVISCLDDLAAEASAIGAVNTVVFADDGKAIGHNTDCWGFTESFRRGMAGVPLDRVVQFGAGGAGAAVAYALIGLGVKNLGIVDPQAERAGQLAAHLKPIAGDAIRVETDLRTVIATADGLVNTTPMGMAKYPGTPFPAGLLLPRHWVAEIVYFPSETELLRRAGSLDCKVLPGIGMAIGQAVRAFELFTGRAADMNAMASHFEAAA</sequence>
<proteinExistence type="predicted"/>
<dbReference type="EMBL" id="BMHH01000040">
    <property type="protein sequence ID" value="GGB12554.1"/>
    <property type="molecule type" value="Genomic_DNA"/>
</dbReference>
<dbReference type="CDD" id="cd01065">
    <property type="entry name" value="NAD_bind_Shikimate_DH"/>
    <property type="match status" value="1"/>
</dbReference>
<dbReference type="InterPro" id="IPR046346">
    <property type="entry name" value="Aminoacid_DH-like_N_sf"/>
</dbReference>
<dbReference type="AlphaFoldDB" id="A0A916SRD7"/>
<evidence type="ECO:0000256" key="2">
    <source>
        <dbReference type="ARBA" id="ARBA00023002"/>
    </source>
</evidence>
<dbReference type="RefSeq" id="WP_236016336.1">
    <property type="nucleotide sequence ID" value="NZ_BMHH01000040.1"/>
</dbReference>
<keyword evidence="3" id="KW-0057">Aromatic amino acid biosynthesis</keyword>
<evidence type="ECO:0000259" key="4">
    <source>
        <dbReference type="Pfam" id="PF08501"/>
    </source>
</evidence>
<evidence type="ECO:0000256" key="1">
    <source>
        <dbReference type="ARBA" id="ARBA00004871"/>
    </source>
</evidence>
<dbReference type="SUPFAM" id="SSF51735">
    <property type="entry name" value="NAD(P)-binding Rossmann-fold domains"/>
    <property type="match status" value="1"/>
</dbReference>
<dbReference type="GO" id="GO:0009073">
    <property type="term" value="P:aromatic amino acid family biosynthetic process"/>
    <property type="evidence" value="ECO:0007669"/>
    <property type="project" value="UniProtKB-KW"/>
</dbReference>
<dbReference type="GO" id="GO:0009423">
    <property type="term" value="P:chorismate biosynthetic process"/>
    <property type="evidence" value="ECO:0007669"/>
    <property type="project" value="TreeGrafter"/>
</dbReference>
<dbReference type="Pfam" id="PF18317">
    <property type="entry name" value="SDH_C"/>
    <property type="match status" value="1"/>
</dbReference>
<dbReference type="Proteomes" id="UP000646478">
    <property type="component" value="Unassembled WGS sequence"/>
</dbReference>
<organism evidence="6 7">
    <name type="scientific">Brucella endophytica</name>
    <dbReference type="NCBI Taxonomy" id="1963359"/>
    <lineage>
        <taxon>Bacteria</taxon>
        <taxon>Pseudomonadati</taxon>
        <taxon>Pseudomonadota</taxon>
        <taxon>Alphaproteobacteria</taxon>
        <taxon>Hyphomicrobiales</taxon>
        <taxon>Brucellaceae</taxon>
        <taxon>Brucella/Ochrobactrum group</taxon>
        <taxon>Brucella</taxon>
    </lineage>
</organism>
<dbReference type="PANTHER" id="PTHR21089:SF1">
    <property type="entry name" value="BIFUNCTIONAL 3-DEHYDROQUINATE DEHYDRATASE_SHIKIMATE DEHYDROGENASE, CHLOROPLASTIC"/>
    <property type="match status" value="1"/>
</dbReference>
<dbReference type="GO" id="GO:0004764">
    <property type="term" value="F:shikimate 3-dehydrogenase (NADP+) activity"/>
    <property type="evidence" value="ECO:0007669"/>
    <property type="project" value="InterPro"/>
</dbReference>
<dbReference type="InterPro" id="IPR041121">
    <property type="entry name" value="SDH_C"/>
</dbReference>
<reference evidence="6" key="1">
    <citation type="journal article" date="2014" name="Int. J. Syst. Evol. Microbiol.">
        <title>Complete genome sequence of Corynebacterium casei LMG S-19264T (=DSM 44701T), isolated from a smear-ripened cheese.</title>
        <authorList>
            <consortium name="US DOE Joint Genome Institute (JGI-PGF)"/>
            <person name="Walter F."/>
            <person name="Albersmeier A."/>
            <person name="Kalinowski J."/>
            <person name="Ruckert C."/>
        </authorList>
    </citation>
    <scope>NUCLEOTIDE SEQUENCE</scope>
    <source>
        <strain evidence="6">CGMCC 1.15082</strain>
    </source>
</reference>
<keyword evidence="2" id="KW-0560">Oxidoreductase</keyword>
<dbReference type="GO" id="GO:0019632">
    <property type="term" value="P:shikimate metabolic process"/>
    <property type="evidence" value="ECO:0007669"/>
    <property type="project" value="TreeGrafter"/>
</dbReference>
<dbReference type="SUPFAM" id="SSF53223">
    <property type="entry name" value="Aminoacid dehydrogenase-like, N-terminal domain"/>
    <property type="match status" value="1"/>
</dbReference>
<comment type="caution">
    <text evidence="6">The sequence shown here is derived from an EMBL/GenBank/DDBJ whole genome shotgun (WGS) entry which is preliminary data.</text>
</comment>
<dbReference type="InterPro" id="IPR013708">
    <property type="entry name" value="Shikimate_DH-bd_N"/>
</dbReference>
<evidence type="ECO:0000259" key="5">
    <source>
        <dbReference type="Pfam" id="PF18317"/>
    </source>
</evidence>
<comment type="pathway">
    <text evidence="1">Metabolic intermediate biosynthesis; chorismate biosynthesis; chorismate from D-erythrose 4-phosphate and phosphoenolpyruvate: step 4/7.</text>
</comment>
<evidence type="ECO:0000313" key="7">
    <source>
        <dbReference type="Proteomes" id="UP000646478"/>
    </source>
</evidence>
<evidence type="ECO:0000313" key="6">
    <source>
        <dbReference type="EMBL" id="GGB12554.1"/>
    </source>
</evidence>
<dbReference type="InterPro" id="IPR022893">
    <property type="entry name" value="Shikimate_DH_fam"/>
</dbReference>
<dbReference type="PANTHER" id="PTHR21089">
    <property type="entry name" value="SHIKIMATE DEHYDROGENASE"/>
    <property type="match status" value="1"/>
</dbReference>
<accession>A0A916SRD7</accession>
<dbReference type="Gene3D" id="3.40.50.720">
    <property type="entry name" value="NAD(P)-binding Rossmann-like Domain"/>
    <property type="match status" value="1"/>
</dbReference>
<dbReference type="InterPro" id="IPR036291">
    <property type="entry name" value="NAD(P)-bd_dom_sf"/>
</dbReference>
<dbReference type="GO" id="GO:0050661">
    <property type="term" value="F:NADP binding"/>
    <property type="evidence" value="ECO:0007669"/>
    <property type="project" value="TreeGrafter"/>
</dbReference>
<protein>
    <submittedName>
        <fullName evidence="6">Shikimate dehydrogenase (NADP(+))</fullName>
    </submittedName>
</protein>
<dbReference type="NCBIfam" id="NF009201">
    <property type="entry name" value="PRK12549.1"/>
    <property type="match status" value="1"/>
</dbReference>